<organism evidence="1 2">
    <name type="scientific">Sphingobium phenoxybenzoativorans</name>
    <dbReference type="NCBI Taxonomy" id="1592790"/>
    <lineage>
        <taxon>Bacteria</taxon>
        <taxon>Pseudomonadati</taxon>
        <taxon>Pseudomonadota</taxon>
        <taxon>Alphaproteobacteria</taxon>
        <taxon>Sphingomonadales</taxon>
        <taxon>Sphingomonadaceae</taxon>
        <taxon>Sphingobium</taxon>
    </lineage>
</organism>
<keyword evidence="2" id="KW-1185">Reference proteome</keyword>
<dbReference type="AlphaFoldDB" id="A0A975Q0G4"/>
<sequence>MPDAMHRELEDVLDQGGADIQKAMIARTPRRTGKLAAGIKKRVLRKSLRLRVGLLGTPKGRAKLFYGRIVDLGRRSQLVTVTRRKVAGSVLVRGRKVAGEPYVMRVRGFSGRRFVTGRMPDVRNLLNQRLKSVWDRVLKKAASGGNDD</sequence>
<proteinExistence type="predicted"/>
<dbReference type="Proteomes" id="UP000681425">
    <property type="component" value="Chromosome"/>
</dbReference>
<dbReference type="Pfam" id="PF04883">
    <property type="entry name" value="HK97-gp10_like"/>
    <property type="match status" value="1"/>
</dbReference>
<evidence type="ECO:0000313" key="1">
    <source>
        <dbReference type="EMBL" id="QUT04840.1"/>
    </source>
</evidence>
<dbReference type="EMBL" id="CP073910">
    <property type="protein sequence ID" value="QUT04840.1"/>
    <property type="molecule type" value="Genomic_DNA"/>
</dbReference>
<name>A0A975Q0G4_9SPHN</name>
<dbReference type="KEGG" id="spph:KFK14_17660"/>
<dbReference type="InterPro" id="IPR010064">
    <property type="entry name" value="HK97-gp10_tail"/>
</dbReference>
<reference evidence="1" key="1">
    <citation type="submission" date="2021-04" db="EMBL/GenBank/DDBJ databases">
        <title>Isolation of p-tert-butylphenol degrading bacteria Sphingobium phenoxybenzoativorans Tas13 from active sludge.</title>
        <authorList>
            <person name="Li Y."/>
        </authorList>
    </citation>
    <scope>NUCLEOTIDE SEQUENCE</scope>
    <source>
        <strain evidence="1">Tas13</strain>
    </source>
</reference>
<protein>
    <submittedName>
        <fullName evidence="1">HK97 gp10 family phage protein</fullName>
    </submittedName>
</protein>
<gene>
    <name evidence="1" type="ORF">KFK14_17660</name>
</gene>
<accession>A0A975Q0G4</accession>
<evidence type="ECO:0000313" key="2">
    <source>
        <dbReference type="Proteomes" id="UP000681425"/>
    </source>
</evidence>